<dbReference type="EMBL" id="JAMQAW010000001">
    <property type="protein sequence ID" value="MCM2386795.1"/>
    <property type="molecule type" value="Genomic_DNA"/>
</dbReference>
<gene>
    <name evidence="2" type="ORF">NBG84_00455</name>
</gene>
<organism evidence="2 3">
    <name type="scientific">Streptomyces albipurpureus</name>
    <dbReference type="NCBI Taxonomy" id="2897419"/>
    <lineage>
        <taxon>Bacteria</taxon>
        <taxon>Bacillati</taxon>
        <taxon>Actinomycetota</taxon>
        <taxon>Actinomycetes</taxon>
        <taxon>Kitasatosporales</taxon>
        <taxon>Streptomycetaceae</taxon>
        <taxon>Streptomyces</taxon>
    </lineage>
</organism>
<dbReference type="PANTHER" id="PTHR32027:SF9">
    <property type="entry name" value="BLL3847 PROTEIN"/>
    <property type="match status" value="1"/>
</dbReference>
<accession>A0ABT0UFH3</accession>
<dbReference type="InterPro" id="IPR032466">
    <property type="entry name" value="Metal_Hydrolase"/>
</dbReference>
<dbReference type="InterPro" id="IPR052349">
    <property type="entry name" value="Metallo-hydrolase_Enzymes"/>
</dbReference>
<feature type="domain" description="Amidohydrolase 3" evidence="1">
    <location>
        <begin position="99"/>
        <end position="411"/>
    </location>
</feature>
<evidence type="ECO:0000313" key="3">
    <source>
        <dbReference type="Proteomes" id="UP001431429"/>
    </source>
</evidence>
<proteinExistence type="predicted"/>
<comment type="caution">
    <text evidence="2">The sequence shown here is derived from an EMBL/GenBank/DDBJ whole genome shotgun (WGS) entry which is preliminary data.</text>
</comment>
<dbReference type="PANTHER" id="PTHR32027">
    <property type="entry name" value="CYTOSINE DEAMINASE"/>
    <property type="match status" value="1"/>
</dbReference>
<evidence type="ECO:0000259" key="1">
    <source>
        <dbReference type="Pfam" id="PF07969"/>
    </source>
</evidence>
<name>A0ABT0UFH3_9ACTN</name>
<evidence type="ECO:0000313" key="2">
    <source>
        <dbReference type="EMBL" id="MCM2386795.1"/>
    </source>
</evidence>
<reference evidence="2" key="1">
    <citation type="submission" date="2022-06" db="EMBL/GenBank/DDBJ databases">
        <title>Genome public.</title>
        <authorList>
            <person name="Sun Q."/>
        </authorList>
    </citation>
    <scope>NUCLEOTIDE SEQUENCE</scope>
    <source>
        <strain evidence="2">CWNU-1</strain>
    </source>
</reference>
<dbReference type="SUPFAM" id="SSF51556">
    <property type="entry name" value="Metallo-dependent hydrolases"/>
    <property type="match status" value="1"/>
</dbReference>
<keyword evidence="3" id="KW-1185">Reference proteome</keyword>
<dbReference type="Pfam" id="PF07969">
    <property type="entry name" value="Amidohydro_3"/>
    <property type="match status" value="1"/>
</dbReference>
<dbReference type="Gene3D" id="2.30.40.10">
    <property type="entry name" value="Urease, subunit C, domain 1"/>
    <property type="match status" value="1"/>
</dbReference>
<protein>
    <submittedName>
        <fullName evidence="2">Amidohydrolase family protein</fullName>
    </submittedName>
</protein>
<dbReference type="InterPro" id="IPR011059">
    <property type="entry name" value="Metal-dep_hydrolase_composite"/>
</dbReference>
<dbReference type="RefSeq" id="WP_250917161.1">
    <property type="nucleotide sequence ID" value="NZ_JAMQAW010000001.1"/>
</dbReference>
<dbReference type="InterPro" id="IPR013108">
    <property type="entry name" value="Amidohydro_3"/>
</dbReference>
<dbReference type="Gene3D" id="3.20.20.140">
    <property type="entry name" value="Metal-dependent hydrolases"/>
    <property type="match status" value="1"/>
</dbReference>
<dbReference type="SUPFAM" id="SSF51338">
    <property type="entry name" value="Composite domain of metallo-dependent hydrolases"/>
    <property type="match status" value="1"/>
</dbReference>
<sequence length="428" mass="45294">MTASEIPADLTSADLIIEGATLGGETVDVVVRGGRIAAVGPGAGDGIGAPERIAANGGLISPPFTEPHSHPDKALSRRSIAPLGLPTRLTDRPALMQRQRDLKATFTRDEVAARAGTFLRLAASQGIGTVAGQADIDTVTGLTSFEGVMDAREKHLDLVDLRVTAFPQEGLVQDPGAYDLVAAALASGAHRVGGWPNNERSFEDQLSHLDQVFELAERFGVGIDINIDYFTDPTERLLEPLAERTLAHGMQGLVNANHVGALETYSDDDAARVITKVAEAGITVTVCPSNLGGSYPYRGVSRANELLAAGVVVTIGTGNFQDNWEPFGNLDPLDLARLAWHAFPLSDEDDKGIEMAWRLVTDHAARAAGVPFGELRTGGRADFVVLAATTLTDALRNEPGPRWLVRGGKVVAGRVGEMWTAPEPVGAH</sequence>
<dbReference type="Proteomes" id="UP001431429">
    <property type="component" value="Unassembled WGS sequence"/>
</dbReference>